<dbReference type="RefSeq" id="XP_022297337.1">
    <property type="nucleotide sequence ID" value="XM_022441629.1"/>
</dbReference>
<dbReference type="AlphaFoldDB" id="A0A8B8B2S0"/>
<evidence type="ECO:0000313" key="4">
    <source>
        <dbReference type="RefSeq" id="XP_022297337.1"/>
    </source>
</evidence>
<feature type="chain" id="PRO_5044665986" evidence="2">
    <location>
        <begin position="20"/>
        <end position="185"/>
    </location>
</feature>
<dbReference type="RefSeq" id="XP_022297338.1">
    <property type="nucleotide sequence ID" value="XM_022441630.1"/>
</dbReference>
<keyword evidence="3" id="KW-1185">Reference proteome</keyword>
<name>A0A8B8B2S0_CRAVI</name>
<evidence type="ECO:0000256" key="2">
    <source>
        <dbReference type="SAM" id="SignalP"/>
    </source>
</evidence>
<organism evidence="3 5">
    <name type="scientific">Crassostrea virginica</name>
    <name type="common">Eastern oyster</name>
    <dbReference type="NCBI Taxonomy" id="6565"/>
    <lineage>
        <taxon>Eukaryota</taxon>
        <taxon>Metazoa</taxon>
        <taxon>Spiralia</taxon>
        <taxon>Lophotrochozoa</taxon>
        <taxon>Mollusca</taxon>
        <taxon>Bivalvia</taxon>
        <taxon>Autobranchia</taxon>
        <taxon>Pteriomorphia</taxon>
        <taxon>Ostreida</taxon>
        <taxon>Ostreoidea</taxon>
        <taxon>Ostreidae</taxon>
        <taxon>Crassostrea</taxon>
    </lineage>
</organism>
<evidence type="ECO:0000313" key="3">
    <source>
        <dbReference type="Proteomes" id="UP000694844"/>
    </source>
</evidence>
<feature type="compositionally biased region" description="Pro residues" evidence="1">
    <location>
        <begin position="92"/>
        <end position="104"/>
    </location>
</feature>
<proteinExistence type="predicted"/>
<feature type="compositionally biased region" description="Basic and acidic residues" evidence="1">
    <location>
        <begin position="171"/>
        <end position="185"/>
    </location>
</feature>
<keyword evidence="2" id="KW-0732">Signal</keyword>
<sequence>MEKYLALALLCGLLAVTSGFQLRGKNGGDKKRPDPVALLAGRLEQQLMNCQGDQVYGLDDYPYSNRDVLNVLSSLLRADCSGSGNGTAPNASSPPPPPPPPSTTPSPAERGLLSDLLRAFKREDSSSPPPPSGPPPSGPPPSGPPPSGPPPSGPPPSRRPPPSTTPSDSDDAVRRILELLERRES</sequence>
<dbReference type="PRINTS" id="PR01217">
    <property type="entry name" value="PRICHEXTENSN"/>
</dbReference>
<dbReference type="Proteomes" id="UP000694844">
    <property type="component" value="Chromosome 8"/>
</dbReference>
<dbReference type="GeneID" id="111106808"/>
<dbReference type="OrthoDB" id="6213909at2759"/>
<accession>A0A8B8B2S0</accession>
<evidence type="ECO:0000313" key="5">
    <source>
        <dbReference type="RefSeq" id="XP_022297338.1"/>
    </source>
</evidence>
<protein>
    <submittedName>
        <fullName evidence="4">Classical arabinogalactan protein 9-like isoform X2</fullName>
    </submittedName>
    <submittedName>
        <fullName evidence="5">Classical arabinogalactan protein 9-like isoform X3</fullName>
    </submittedName>
</protein>
<feature type="compositionally biased region" description="Pro residues" evidence="1">
    <location>
        <begin position="127"/>
        <end position="164"/>
    </location>
</feature>
<feature type="region of interest" description="Disordered" evidence="1">
    <location>
        <begin position="80"/>
        <end position="185"/>
    </location>
</feature>
<feature type="signal peptide" evidence="2">
    <location>
        <begin position="1"/>
        <end position="19"/>
    </location>
</feature>
<gene>
    <name evidence="4 5" type="primary">LOC111106808</name>
</gene>
<reference evidence="4 5" key="1">
    <citation type="submission" date="2025-04" db="UniProtKB">
        <authorList>
            <consortium name="RefSeq"/>
        </authorList>
    </citation>
    <scope>IDENTIFICATION</scope>
    <source>
        <tissue evidence="4 5">Whole sample</tissue>
    </source>
</reference>
<evidence type="ECO:0000256" key="1">
    <source>
        <dbReference type="SAM" id="MobiDB-lite"/>
    </source>
</evidence>